<organism evidence="1 2">
    <name type="scientific">Blumeria graminis f. sp. triticale</name>
    <dbReference type="NCBI Taxonomy" id="1689686"/>
    <lineage>
        <taxon>Eukaryota</taxon>
        <taxon>Fungi</taxon>
        <taxon>Dikarya</taxon>
        <taxon>Ascomycota</taxon>
        <taxon>Pezizomycotina</taxon>
        <taxon>Leotiomycetes</taxon>
        <taxon>Erysiphales</taxon>
        <taxon>Erysiphaceae</taxon>
        <taxon>Blumeria</taxon>
    </lineage>
</organism>
<dbReference type="Proteomes" id="UP000683417">
    <property type="component" value="Unassembled WGS sequence"/>
</dbReference>
<gene>
    <name evidence="1" type="ORF">BGTH12_LOCUS7562</name>
</gene>
<sequence length="104" mass="12078">MSLSTFLNPIDGTVEVQESTLEYVIAAHIVLQLEEDEDEEVAEPPSTINQELNGLKRLLSFKNHEPDANSVKLTILMCMEISLLQLVEYKRRQWKLDSWFKWSI</sequence>
<evidence type="ECO:0000313" key="1">
    <source>
        <dbReference type="EMBL" id="CAD6506204.1"/>
    </source>
</evidence>
<comment type="caution">
    <text evidence="1">The sequence shown here is derived from an EMBL/GenBank/DDBJ whole genome shotgun (WGS) entry which is preliminary data.</text>
</comment>
<name>A0A9W4DQN4_BLUGR</name>
<accession>A0A9W4DQN4</accession>
<dbReference type="EMBL" id="CAJHIT010000010">
    <property type="protein sequence ID" value="CAD6506204.1"/>
    <property type="molecule type" value="Genomic_DNA"/>
</dbReference>
<protein>
    <submittedName>
        <fullName evidence="1">BgTH12-07131</fullName>
    </submittedName>
</protein>
<evidence type="ECO:0000313" key="2">
    <source>
        <dbReference type="Proteomes" id="UP000683417"/>
    </source>
</evidence>
<proteinExistence type="predicted"/>
<reference evidence="1" key="1">
    <citation type="submission" date="2020-10" db="EMBL/GenBank/DDBJ databases">
        <authorList>
            <person name="Muller C M."/>
        </authorList>
    </citation>
    <scope>NUCLEOTIDE SEQUENCE</scope>
    <source>
        <strain evidence="1">THUN-12</strain>
    </source>
</reference>
<dbReference type="AlphaFoldDB" id="A0A9W4DQN4"/>